<dbReference type="GeneID" id="96619711"/>
<proteinExistence type="predicted"/>
<name>A0ABY0VQW1_9PSED</name>
<evidence type="ECO:0000256" key="1">
    <source>
        <dbReference type="ARBA" id="ARBA00001974"/>
    </source>
</evidence>
<comment type="cofactor">
    <cofactor evidence="1">
        <name>FAD</name>
        <dbReference type="ChEBI" id="CHEBI:57692"/>
    </cofactor>
</comment>
<keyword evidence="3" id="KW-0274">FAD</keyword>
<dbReference type="InterPro" id="IPR036188">
    <property type="entry name" value="FAD/NAD-bd_sf"/>
</dbReference>
<gene>
    <name evidence="6" type="ORF">SAMN04490201_2065</name>
</gene>
<evidence type="ECO:0000256" key="4">
    <source>
        <dbReference type="ARBA" id="ARBA00023002"/>
    </source>
</evidence>
<dbReference type="Proteomes" id="UP000182058">
    <property type="component" value="Chromosome I"/>
</dbReference>
<accession>A0ABY0VQW1</accession>
<dbReference type="InterPro" id="IPR051169">
    <property type="entry name" value="NADH-Q_oxidoreductase"/>
</dbReference>
<dbReference type="EMBL" id="LT629795">
    <property type="protein sequence ID" value="SDU49820.1"/>
    <property type="molecule type" value="Genomic_DNA"/>
</dbReference>
<dbReference type="RefSeq" id="WP_048350913.1">
    <property type="nucleotide sequence ID" value="NZ_CP049044.1"/>
</dbReference>
<evidence type="ECO:0000259" key="5">
    <source>
        <dbReference type="Pfam" id="PF07992"/>
    </source>
</evidence>
<sequence length="358" mass="38112">MNAEYDLLLAGSGHAHLGVLRQWLSIPRPHGRIALISDGGAAWYSGMLPGLLAGRYRPDQCRVPLPALCACAGIELIQGEIVGIDPDSNSLSLADGRVYSAKWLSLNVGSTLEALQVETCDLEMVPVKPFVGLVRAWYAWQQTPQPLAILGGGAAGVELALALTTKVSELTLISSGKILAGHPPGLRTKAIRSLVSANAKLIEGSLVDSVHGDALLSGSKIVWRGKQLILATGAVPLPWLREGVLAYDKRGFIAISPTLQSLSHQSIFAVGDCASLPDCPRNGVYAVRQGSILAKNLAAALEKKQLSNFVPQRHALALLADGKGGAMMSWAGITVQGRLFGRWKDRLDQSFINKIKKI</sequence>
<keyword evidence="4" id="KW-0560">Oxidoreductase</keyword>
<evidence type="ECO:0000313" key="6">
    <source>
        <dbReference type="EMBL" id="SDU49820.1"/>
    </source>
</evidence>
<dbReference type="PANTHER" id="PTHR42913:SF9">
    <property type="entry name" value="SLR1591 PROTEIN"/>
    <property type="match status" value="1"/>
</dbReference>
<dbReference type="PANTHER" id="PTHR42913">
    <property type="entry name" value="APOPTOSIS-INDUCING FACTOR 1"/>
    <property type="match status" value="1"/>
</dbReference>
<dbReference type="Pfam" id="PF07992">
    <property type="entry name" value="Pyr_redox_2"/>
    <property type="match status" value="1"/>
</dbReference>
<dbReference type="Gene3D" id="3.50.50.100">
    <property type="match status" value="1"/>
</dbReference>
<evidence type="ECO:0000313" key="7">
    <source>
        <dbReference type="Proteomes" id="UP000182058"/>
    </source>
</evidence>
<dbReference type="InterPro" id="IPR023753">
    <property type="entry name" value="FAD/NAD-binding_dom"/>
</dbReference>
<feature type="domain" description="FAD/NAD(P)-binding" evidence="5">
    <location>
        <begin position="7"/>
        <end position="290"/>
    </location>
</feature>
<organism evidence="6 7">
    <name type="scientific">Pseudomonas psychrophila</name>
    <dbReference type="NCBI Taxonomy" id="122355"/>
    <lineage>
        <taxon>Bacteria</taxon>
        <taxon>Pseudomonadati</taxon>
        <taxon>Pseudomonadota</taxon>
        <taxon>Gammaproteobacteria</taxon>
        <taxon>Pseudomonadales</taxon>
        <taxon>Pseudomonadaceae</taxon>
        <taxon>Pseudomonas</taxon>
    </lineage>
</organism>
<dbReference type="SUPFAM" id="SSF51905">
    <property type="entry name" value="FAD/NAD(P)-binding domain"/>
    <property type="match status" value="2"/>
</dbReference>
<keyword evidence="2" id="KW-0285">Flavoprotein</keyword>
<evidence type="ECO:0000256" key="3">
    <source>
        <dbReference type="ARBA" id="ARBA00022827"/>
    </source>
</evidence>
<keyword evidence="7" id="KW-1185">Reference proteome</keyword>
<evidence type="ECO:0000256" key="2">
    <source>
        <dbReference type="ARBA" id="ARBA00022630"/>
    </source>
</evidence>
<reference evidence="6 7" key="1">
    <citation type="submission" date="2016-10" db="EMBL/GenBank/DDBJ databases">
        <authorList>
            <person name="Varghese N."/>
            <person name="Submissions S."/>
        </authorList>
    </citation>
    <scope>NUCLEOTIDE SEQUENCE [LARGE SCALE GENOMIC DNA]</scope>
    <source>
        <strain evidence="6 7">BS3667</strain>
    </source>
</reference>
<protein>
    <submittedName>
        <fullName evidence="6">NADH dehydrogenase, FAD-containing subunit</fullName>
    </submittedName>
</protein>